<feature type="signal peptide" evidence="1">
    <location>
        <begin position="1"/>
        <end position="27"/>
    </location>
</feature>
<dbReference type="SUPFAM" id="SSF49299">
    <property type="entry name" value="PKD domain"/>
    <property type="match status" value="1"/>
</dbReference>
<dbReference type="Pfam" id="PF13585">
    <property type="entry name" value="CHU_C"/>
    <property type="match status" value="1"/>
</dbReference>
<name>A0ABS3QG03_9BACT</name>
<feature type="chain" id="PRO_5046817182" evidence="1">
    <location>
        <begin position="28"/>
        <end position="905"/>
    </location>
</feature>
<dbReference type="RefSeq" id="WP_208175820.1">
    <property type="nucleotide sequence ID" value="NZ_JAGETZ010000006.1"/>
</dbReference>
<gene>
    <name evidence="3" type="ORF">J4E00_14050</name>
</gene>
<dbReference type="Proteomes" id="UP000664369">
    <property type="component" value="Unassembled WGS sequence"/>
</dbReference>
<dbReference type="EMBL" id="JAGETZ010000006">
    <property type="protein sequence ID" value="MBO2010182.1"/>
    <property type="molecule type" value="Genomic_DNA"/>
</dbReference>
<evidence type="ECO:0000259" key="2">
    <source>
        <dbReference type="PROSITE" id="PS50835"/>
    </source>
</evidence>
<keyword evidence="4" id="KW-1185">Reference proteome</keyword>
<protein>
    <submittedName>
        <fullName evidence="3">Gliding motility-associated C-terminal domain-containing protein</fullName>
    </submittedName>
</protein>
<proteinExistence type="predicted"/>
<evidence type="ECO:0000313" key="4">
    <source>
        <dbReference type="Proteomes" id="UP000664369"/>
    </source>
</evidence>
<sequence length="905" mass="96103">MKKILHLSTLLLLSWCLSLAGMQQAWASHAQAGQLSYSYVSTAANGDQTYLVKVEFYRDCSGIAAPTSFPLTATMSCGSTARTATLNQVGQPIIGSPYCASFQAQAACSLTGSSPSTALANFVVYTYQNTIVLPPAAEWILSVEESARPSVTNLSTGGNLRLEARLHSLLTPVGGGTPIVIHNDSPIFSLTNLPVPFVYLNQESTISFAAADPDRLNGPNNLADRLVYTLDRPLNGCNTYETYATYPTSGCTPTIDPKCSTRLLSCGNAAGANYSQNLPIAVASDTIRNGVCGSGLTTGTIQPRFRFNASQASFTFTPNRYLNTPSSSGDNKYVVVGKVDEYRTINGQEYLVGTSRRDFLVIVINGAGNTVPSNPTGTAGPPRSGVVLNITRDTTDLEIKTCNYSRVRFNFTDPDNTGPNPPTPRQNLTVFYPSNISTDLLQGGDIGSFVLSNNGTPNPSATFYFQPISSLAGTTILIPLRIEDDGCPAKGIQYRTIRVRIVNYKGATAVANISAPGLGNSAPNPAICAGGSLQINGAVDRPDSVRVATTGAVILQTYSYQWVPLNTNVPGRTLADAGLPTVTNTQNITVRPTVTTRYRLFISPIQGFGIGLCGDTTSVLVRVVPPPTVSIVASNTTVCSGSPVTLTATARRATDALTDVYTYRWTAPGGFTATGASITVNPTAATTYTVVATGAPAYGCSATATSAIAVAPAAVANFTKTAEISSRPGSLSLIPPVTFSFQYNGSLNPVTPGFQVDTVRWTYQLVRNVSGAAVTAPQVRFSNSRTTATTPPLQPGFYAIRLFVSTRAAGTNCPEGVLLQEVFVPDVVTPNIITPNGDNYNDFFVVNSTQRGGKLEIYNRWGTKVEEFSNYQNTWKADGQGPGVYYYYITDKGGAKTKGWIEVVK</sequence>
<dbReference type="InterPro" id="IPR035986">
    <property type="entry name" value="PKD_dom_sf"/>
</dbReference>
<evidence type="ECO:0000256" key="1">
    <source>
        <dbReference type="SAM" id="SignalP"/>
    </source>
</evidence>
<organism evidence="3 4">
    <name type="scientific">Hymenobacter negativus</name>
    <dbReference type="NCBI Taxonomy" id="2795026"/>
    <lineage>
        <taxon>Bacteria</taxon>
        <taxon>Pseudomonadati</taxon>
        <taxon>Bacteroidota</taxon>
        <taxon>Cytophagia</taxon>
        <taxon>Cytophagales</taxon>
        <taxon>Hymenobacteraceae</taxon>
        <taxon>Hymenobacter</taxon>
    </lineage>
</organism>
<evidence type="ECO:0000313" key="3">
    <source>
        <dbReference type="EMBL" id="MBO2010182.1"/>
    </source>
</evidence>
<feature type="domain" description="Ig-like" evidence="2">
    <location>
        <begin position="627"/>
        <end position="716"/>
    </location>
</feature>
<keyword evidence="1" id="KW-0732">Signal</keyword>
<dbReference type="InterPro" id="IPR007110">
    <property type="entry name" value="Ig-like_dom"/>
</dbReference>
<dbReference type="InterPro" id="IPR013783">
    <property type="entry name" value="Ig-like_fold"/>
</dbReference>
<reference evidence="3 4" key="1">
    <citation type="submission" date="2021-03" db="EMBL/GenBank/DDBJ databases">
        <authorList>
            <person name="Kim M.K."/>
        </authorList>
    </citation>
    <scope>NUCLEOTIDE SEQUENCE [LARGE SCALE GENOMIC DNA]</scope>
    <source>
        <strain evidence="3 4">BT442</strain>
    </source>
</reference>
<dbReference type="Gene3D" id="2.60.40.10">
    <property type="entry name" value="Immunoglobulins"/>
    <property type="match status" value="1"/>
</dbReference>
<accession>A0ABS3QG03</accession>
<dbReference type="PROSITE" id="PS50835">
    <property type="entry name" value="IG_LIKE"/>
    <property type="match status" value="1"/>
</dbReference>
<comment type="caution">
    <text evidence="3">The sequence shown here is derived from an EMBL/GenBank/DDBJ whole genome shotgun (WGS) entry which is preliminary data.</text>
</comment>